<dbReference type="PROSITE" id="PS50102">
    <property type="entry name" value="RRM"/>
    <property type="match status" value="1"/>
</dbReference>
<dbReference type="InterPro" id="IPR039119">
    <property type="entry name" value="ABT1/Esf2"/>
</dbReference>
<evidence type="ECO:0000313" key="8">
    <source>
        <dbReference type="EMBL" id="GFY87262.1"/>
    </source>
</evidence>
<dbReference type="InterPro" id="IPR011990">
    <property type="entry name" value="TPR-like_helical_dom_sf"/>
</dbReference>
<evidence type="ECO:0000256" key="6">
    <source>
        <dbReference type="SAM" id="MobiDB-lite"/>
    </source>
</evidence>
<dbReference type="InterPro" id="IPR012677">
    <property type="entry name" value="Nucleotide-bd_a/b_plait_sf"/>
</dbReference>
<sequence length="660" mass="75577">MVKRRVDGPLAKAVAKRKDRGKRGGKEREAMETLLEMLSKDGKTPDVYIVMQVMRCYLHSGDIDHGQKTFENYMNSGNPAMVELYVTLAEGATVGHTPKGMQLALETLEKMTAKRFFSSAKMGNDFLLTASGEKTGGYTMANYVWDLMQSRKIIPSYPAVEAYYNGLKERDIPKDDQRLILVSRTYDDLRLRMGPGLGRSYNQQSILLGLLGTRPRILEGRPAQMNNNKQPGRGRSKPLRRRDQTKAMTANGVMGRVHGSRRDPRKDKYGKISRRYRILEEIDQAKYSTSPKGEEETALWLWASSVEIAWRSSMLNVGLVLPRSRGFGDKQPSERSWATSYVMVLGRPHLIKQPPKPNLEALSLACHRPLLLSSSATEDGSRRPPEQEANRQEEENPKSNNERRENRKRKRKKQLMDETAKADKRGICYLSRIPPHMDPLKLRQILSHYGEIQRIYLTPEDPAARVHRKRAGGFRGQEFSEGWVEFSRKSVAKRVAKMLNGEQIGGTKRSTFYYDIWNIKYLSKFKWDNLTGEIAYKNAIREQKLALEISAAKRERDFYLSKVDQSRALTSIEERIKKKQKVKRDLGATTELPQDKQVHKVLRHFPQTRPVDSAVQSKPRLSKDILAGFNIVPSLLVWEVCPSLEVKFLISKDLYEYLTS</sequence>
<dbReference type="GO" id="GO:0034462">
    <property type="term" value="P:small-subunit processome assembly"/>
    <property type="evidence" value="ECO:0007669"/>
    <property type="project" value="TreeGrafter"/>
</dbReference>
<keyword evidence="3 5" id="KW-0694">RNA-binding</keyword>
<proteinExistence type="inferred from homology"/>
<dbReference type="GO" id="GO:0000472">
    <property type="term" value="P:endonucleolytic cleavage to generate mature 5'-end of SSU-rRNA from (SSU-rRNA, 5.8S rRNA, LSU-rRNA)"/>
    <property type="evidence" value="ECO:0007669"/>
    <property type="project" value="TreeGrafter"/>
</dbReference>
<dbReference type="EMBL" id="BJWL01000005">
    <property type="protein sequence ID" value="GFY87262.1"/>
    <property type="molecule type" value="Genomic_DNA"/>
</dbReference>
<comment type="subcellular location">
    <subcellularLocation>
        <location evidence="1">Nucleus</location>
        <location evidence="1">Nucleolus</location>
    </subcellularLocation>
</comment>
<dbReference type="GO" id="GO:0000447">
    <property type="term" value="P:endonucleolytic cleavage in ITS1 to separate SSU-rRNA from 5.8S rRNA and LSU-rRNA from tricistronic rRNA transcript (SSU-rRNA, 5.8S rRNA, LSU-rRNA)"/>
    <property type="evidence" value="ECO:0007669"/>
    <property type="project" value="TreeGrafter"/>
</dbReference>
<dbReference type="GO" id="GO:0005730">
    <property type="term" value="C:nucleolus"/>
    <property type="evidence" value="ECO:0007669"/>
    <property type="project" value="UniProtKB-SubCell"/>
</dbReference>
<evidence type="ECO:0000256" key="1">
    <source>
        <dbReference type="ARBA" id="ARBA00004604"/>
    </source>
</evidence>
<evidence type="ECO:0000256" key="5">
    <source>
        <dbReference type="PROSITE-ProRule" id="PRU00176"/>
    </source>
</evidence>
<feature type="domain" description="RRM" evidence="7">
    <location>
        <begin position="426"/>
        <end position="506"/>
    </location>
</feature>
<evidence type="ECO:0000256" key="4">
    <source>
        <dbReference type="ARBA" id="ARBA00023242"/>
    </source>
</evidence>
<comment type="similarity">
    <text evidence="2">Belongs to the ESF2/ABP1 family.</text>
</comment>
<name>A0A7J0ELS7_9ERIC</name>
<keyword evidence="9" id="KW-1185">Reference proteome</keyword>
<feature type="compositionally biased region" description="Basic and acidic residues" evidence="6">
    <location>
        <begin position="379"/>
        <end position="405"/>
    </location>
</feature>
<dbReference type="InterPro" id="IPR035979">
    <property type="entry name" value="RBD_domain_sf"/>
</dbReference>
<evidence type="ECO:0000313" key="9">
    <source>
        <dbReference type="Proteomes" id="UP000585474"/>
    </source>
</evidence>
<dbReference type="OrthoDB" id="1713657at2759"/>
<dbReference type="InterPro" id="IPR000504">
    <property type="entry name" value="RRM_dom"/>
</dbReference>
<evidence type="ECO:0000259" key="7">
    <source>
        <dbReference type="PROSITE" id="PS50102"/>
    </source>
</evidence>
<reference evidence="8 9" key="1">
    <citation type="submission" date="2019-07" db="EMBL/GenBank/DDBJ databases">
        <title>De Novo Assembly of kiwifruit Actinidia rufa.</title>
        <authorList>
            <person name="Sugita-Konishi S."/>
            <person name="Sato K."/>
            <person name="Mori E."/>
            <person name="Abe Y."/>
            <person name="Kisaki G."/>
            <person name="Hamano K."/>
            <person name="Suezawa K."/>
            <person name="Otani M."/>
            <person name="Fukuda T."/>
            <person name="Manabe T."/>
            <person name="Gomi K."/>
            <person name="Tabuchi M."/>
            <person name="Akimitsu K."/>
            <person name="Kataoka I."/>
        </authorList>
    </citation>
    <scope>NUCLEOTIDE SEQUENCE [LARGE SCALE GENOMIC DNA]</scope>
    <source>
        <strain evidence="9">cv. Fuchu</strain>
    </source>
</reference>
<dbReference type="Proteomes" id="UP000585474">
    <property type="component" value="Unassembled WGS sequence"/>
</dbReference>
<dbReference type="GO" id="GO:0003723">
    <property type="term" value="F:RNA binding"/>
    <property type="evidence" value="ECO:0007669"/>
    <property type="project" value="UniProtKB-UniRule"/>
</dbReference>
<dbReference type="SUPFAM" id="SSF54928">
    <property type="entry name" value="RNA-binding domain, RBD"/>
    <property type="match status" value="1"/>
</dbReference>
<comment type="caution">
    <text evidence="8">The sequence shown here is derived from an EMBL/GenBank/DDBJ whole genome shotgun (WGS) entry which is preliminary data.</text>
</comment>
<feature type="region of interest" description="Disordered" evidence="6">
    <location>
        <begin position="373"/>
        <end position="420"/>
    </location>
</feature>
<evidence type="ECO:0000256" key="2">
    <source>
        <dbReference type="ARBA" id="ARBA00005819"/>
    </source>
</evidence>
<gene>
    <name evidence="8" type="ORF">Acr_05g0009010</name>
</gene>
<dbReference type="AlphaFoldDB" id="A0A7J0ELS7"/>
<dbReference type="PANTHER" id="PTHR12311:SF7">
    <property type="entry name" value="ACTIVATOR OF BASAL TRANSCRIPTION 1"/>
    <property type="match status" value="1"/>
</dbReference>
<dbReference type="Gene3D" id="3.30.70.330">
    <property type="match status" value="1"/>
</dbReference>
<evidence type="ECO:0000256" key="3">
    <source>
        <dbReference type="ARBA" id="ARBA00022884"/>
    </source>
</evidence>
<feature type="region of interest" description="Disordered" evidence="6">
    <location>
        <begin position="220"/>
        <end position="246"/>
    </location>
</feature>
<accession>A0A7J0ELS7</accession>
<dbReference type="CDD" id="cd12263">
    <property type="entry name" value="RRM_ABT1_like"/>
    <property type="match status" value="1"/>
</dbReference>
<organism evidence="8 9">
    <name type="scientific">Actinidia rufa</name>
    <dbReference type="NCBI Taxonomy" id="165716"/>
    <lineage>
        <taxon>Eukaryota</taxon>
        <taxon>Viridiplantae</taxon>
        <taxon>Streptophyta</taxon>
        <taxon>Embryophyta</taxon>
        <taxon>Tracheophyta</taxon>
        <taxon>Spermatophyta</taxon>
        <taxon>Magnoliopsida</taxon>
        <taxon>eudicotyledons</taxon>
        <taxon>Gunneridae</taxon>
        <taxon>Pentapetalae</taxon>
        <taxon>asterids</taxon>
        <taxon>Ericales</taxon>
        <taxon>Actinidiaceae</taxon>
        <taxon>Actinidia</taxon>
    </lineage>
</organism>
<dbReference type="Gene3D" id="1.25.40.10">
    <property type="entry name" value="Tetratricopeptide repeat domain"/>
    <property type="match status" value="1"/>
</dbReference>
<dbReference type="InterPro" id="IPR034353">
    <property type="entry name" value="ABT1/ESF2_RRM"/>
</dbReference>
<keyword evidence="4" id="KW-0539">Nucleus</keyword>
<dbReference type="GO" id="GO:0000480">
    <property type="term" value="P:endonucleolytic cleavage in 5'-ETS of tricistronic rRNA transcript (SSU-rRNA, 5.8S rRNA, LSU-rRNA)"/>
    <property type="evidence" value="ECO:0007669"/>
    <property type="project" value="TreeGrafter"/>
</dbReference>
<dbReference type="PANTHER" id="PTHR12311">
    <property type="entry name" value="ACTIVATOR OF BASAL TRANSCRIPTION 1"/>
    <property type="match status" value="1"/>
</dbReference>
<protein>
    <submittedName>
        <fullName evidence="8">RNA-binding (RRM/RBD/RNP motifs) family protein</fullName>
    </submittedName>
</protein>